<accession>A0AAD5UK69</accession>
<feature type="repeat" description="ANK" evidence="3">
    <location>
        <begin position="33"/>
        <end position="65"/>
    </location>
</feature>
<dbReference type="InterPro" id="IPR036770">
    <property type="entry name" value="Ankyrin_rpt-contain_sf"/>
</dbReference>
<gene>
    <name evidence="4" type="ORF">HK103_001976</name>
</gene>
<dbReference type="PANTHER" id="PTHR24171:SF9">
    <property type="entry name" value="ANKYRIN REPEAT DOMAIN-CONTAINING PROTEIN 39"/>
    <property type="match status" value="1"/>
</dbReference>
<dbReference type="Gene3D" id="1.25.40.20">
    <property type="entry name" value="Ankyrin repeat-containing domain"/>
    <property type="match status" value="1"/>
</dbReference>
<proteinExistence type="predicted"/>
<comment type="caution">
    <text evidence="4">The sequence shown here is derived from an EMBL/GenBank/DDBJ whole genome shotgun (WGS) entry which is preliminary data.</text>
</comment>
<dbReference type="SUPFAM" id="SSF48403">
    <property type="entry name" value="Ankyrin repeat"/>
    <property type="match status" value="1"/>
</dbReference>
<dbReference type="SMART" id="SM00248">
    <property type="entry name" value="ANK"/>
    <property type="match status" value="3"/>
</dbReference>
<evidence type="ECO:0000256" key="3">
    <source>
        <dbReference type="PROSITE-ProRule" id="PRU00023"/>
    </source>
</evidence>
<dbReference type="PROSITE" id="PS50297">
    <property type="entry name" value="ANK_REP_REGION"/>
    <property type="match status" value="2"/>
</dbReference>
<feature type="repeat" description="ANK" evidence="3">
    <location>
        <begin position="67"/>
        <end position="99"/>
    </location>
</feature>
<dbReference type="Proteomes" id="UP001210925">
    <property type="component" value="Unassembled WGS sequence"/>
</dbReference>
<keyword evidence="1" id="KW-0677">Repeat</keyword>
<evidence type="ECO:0000256" key="1">
    <source>
        <dbReference type="ARBA" id="ARBA00022737"/>
    </source>
</evidence>
<evidence type="ECO:0000313" key="5">
    <source>
        <dbReference type="Proteomes" id="UP001210925"/>
    </source>
</evidence>
<evidence type="ECO:0000313" key="4">
    <source>
        <dbReference type="EMBL" id="KAJ3259715.1"/>
    </source>
</evidence>
<dbReference type="PRINTS" id="PR01415">
    <property type="entry name" value="ANKYRIN"/>
</dbReference>
<dbReference type="AlphaFoldDB" id="A0AAD5UK69"/>
<dbReference type="PANTHER" id="PTHR24171">
    <property type="entry name" value="ANKYRIN REPEAT DOMAIN-CONTAINING PROTEIN 39-RELATED"/>
    <property type="match status" value="1"/>
</dbReference>
<reference evidence="4" key="1">
    <citation type="submission" date="2020-05" db="EMBL/GenBank/DDBJ databases">
        <title>Phylogenomic resolution of chytrid fungi.</title>
        <authorList>
            <person name="Stajich J.E."/>
            <person name="Amses K."/>
            <person name="Simmons R."/>
            <person name="Seto K."/>
            <person name="Myers J."/>
            <person name="Bonds A."/>
            <person name="Quandt C.A."/>
            <person name="Barry K."/>
            <person name="Liu P."/>
            <person name="Grigoriev I."/>
            <person name="Longcore J.E."/>
            <person name="James T.Y."/>
        </authorList>
    </citation>
    <scope>NUCLEOTIDE SEQUENCE</scope>
    <source>
        <strain evidence="4">PLAUS21</strain>
    </source>
</reference>
<sequence length="369" mass="40817">MDFERSIHNAAHKNNLNKVERMVDSLVNEFDSAGYLPIHYAVRQGYLEMTKLLIRKGACVNAKTMYGQVSVLHRACMSGNLELVRFLIQQGADLEAVDKDGRTVFDIAPENKELAKLLSVGFVLAGVNDDGSPCYIGNCWNNNTELVNWTASNSTGAPVWADDGSAGITFELLYERKLELPPLDGYWAKRHFNYRLVTQKTGGSKQYLTGIQKGRPLQDYLYFMKSVGYALVKIYDDIKMQTTDYKVGVDGSFTVLPASYYIPSPDGRLLSSLSCNQSSCALAFLDSHSLNSVGNSFSLNLSDASNYSYSIDPFGNATDIPLSVCFGAQTTSSKINTNGDIIGITRDWFFNERMSVIGKASVSEKFDCK</sequence>
<keyword evidence="2 3" id="KW-0040">ANK repeat</keyword>
<dbReference type="Pfam" id="PF13637">
    <property type="entry name" value="Ank_4"/>
    <property type="match status" value="1"/>
</dbReference>
<evidence type="ECO:0000256" key="2">
    <source>
        <dbReference type="ARBA" id="ARBA00023043"/>
    </source>
</evidence>
<dbReference type="Pfam" id="PF12796">
    <property type="entry name" value="Ank_2"/>
    <property type="match status" value="1"/>
</dbReference>
<dbReference type="EMBL" id="JADGKB010000016">
    <property type="protein sequence ID" value="KAJ3259715.1"/>
    <property type="molecule type" value="Genomic_DNA"/>
</dbReference>
<dbReference type="PROSITE" id="PS50088">
    <property type="entry name" value="ANK_REPEAT"/>
    <property type="match status" value="2"/>
</dbReference>
<organism evidence="4 5">
    <name type="scientific">Boothiomyces macroporosus</name>
    <dbReference type="NCBI Taxonomy" id="261099"/>
    <lineage>
        <taxon>Eukaryota</taxon>
        <taxon>Fungi</taxon>
        <taxon>Fungi incertae sedis</taxon>
        <taxon>Chytridiomycota</taxon>
        <taxon>Chytridiomycota incertae sedis</taxon>
        <taxon>Chytridiomycetes</taxon>
        <taxon>Rhizophydiales</taxon>
        <taxon>Terramycetaceae</taxon>
        <taxon>Boothiomyces</taxon>
    </lineage>
</organism>
<dbReference type="InterPro" id="IPR002110">
    <property type="entry name" value="Ankyrin_rpt"/>
</dbReference>
<protein>
    <submittedName>
        <fullName evidence="4">Uncharacterized protein</fullName>
    </submittedName>
</protein>
<name>A0AAD5UK69_9FUNG</name>
<keyword evidence="5" id="KW-1185">Reference proteome</keyword>